<dbReference type="EMBL" id="CAMXCT010001160">
    <property type="protein sequence ID" value="CAI3987376.1"/>
    <property type="molecule type" value="Genomic_DNA"/>
</dbReference>
<dbReference type="GO" id="GO:0016740">
    <property type="term" value="F:transferase activity"/>
    <property type="evidence" value="ECO:0007669"/>
    <property type="project" value="UniProtKB-KW"/>
</dbReference>
<dbReference type="InterPro" id="IPR001107">
    <property type="entry name" value="Band_7"/>
</dbReference>
<dbReference type="OrthoDB" id="190994at2759"/>
<keyword evidence="3" id="KW-0808">Transferase</keyword>
<dbReference type="InterPro" id="IPR036013">
    <property type="entry name" value="Band_7/SPFH_dom_sf"/>
</dbReference>
<gene>
    <name evidence="2" type="ORF">C1SCF055_LOCUS14657</name>
</gene>
<protein>
    <submittedName>
        <fullName evidence="3">RING-type E3 ubiquitin transferase</fullName>
    </submittedName>
</protein>
<evidence type="ECO:0000313" key="2">
    <source>
        <dbReference type="EMBL" id="CAI3987376.1"/>
    </source>
</evidence>
<comment type="caution">
    <text evidence="2">The sequence shown here is derived from an EMBL/GenBank/DDBJ whole genome shotgun (WGS) entry which is preliminary data.</text>
</comment>
<proteinExistence type="predicted"/>
<dbReference type="AlphaFoldDB" id="A0A9P1C9F3"/>
<keyword evidence="4" id="KW-1185">Reference proteome</keyword>
<evidence type="ECO:0000259" key="1">
    <source>
        <dbReference type="Pfam" id="PF01145"/>
    </source>
</evidence>
<evidence type="ECO:0000313" key="3">
    <source>
        <dbReference type="EMBL" id="CAL4774688.1"/>
    </source>
</evidence>
<dbReference type="EMBL" id="CAMXCT020001160">
    <property type="protein sequence ID" value="CAL1140751.1"/>
    <property type="molecule type" value="Genomic_DNA"/>
</dbReference>
<reference evidence="2" key="1">
    <citation type="submission" date="2022-10" db="EMBL/GenBank/DDBJ databases">
        <authorList>
            <person name="Chen Y."/>
            <person name="Dougan E. K."/>
            <person name="Chan C."/>
            <person name="Rhodes N."/>
            <person name="Thang M."/>
        </authorList>
    </citation>
    <scope>NUCLEOTIDE SEQUENCE</scope>
</reference>
<dbReference type="Gene3D" id="3.30.479.30">
    <property type="entry name" value="Band 7 domain"/>
    <property type="match status" value="1"/>
</dbReference>
<evidence type="ECO:0000313" key="4">
    <source>
        <dbReference type="Proteomes" id="UP001152797"/>
    </source>
</evidence>
<feature type="domain" description="Band 7" evidence="1">
    <location>
        <begin position="19"/>
        <end position="199"/>
    </location>
</feature>
<reference evidence="3 4" key="2">
    <citation type="submission" date="2024-05" db="EMBL/GenBank/DDBJ databases">
        <authorList>
            <person name="Chen Y."/>
            <person name="Shah S."/>
            <person name="Dougan E. K."/>
            <person name="Thang M."/>
            <person name="Chan C."/>
        </authorList>
    </citation>
    <scope>NUCLEOTIDE SEQUENCE [LARGE SCALE GENOMIC DNA]</scope>
</reference>
<dbReference type="Pfam" id="PF01145">
    <property type="entry name" value="Band_7"/>
    <property type="match status" value="1"/>
</dbReference>
<name>A0A9P1C9F3_9DINO</name>
<dbReference type="Proteomes" id="UP001152797">
    <property type="component" value="Unassembled WGS sequence"/>
</dbReference>
<accession>A0A9P1C9F3</accession>
<sequence length="307" mass="34685">MEQGRQAVTLNWMSQQVSNEVKTEPGVSFVGFGNYFIEFPATYQAVYFIQDGRGVNPVPVPDLFTPVVKGPIRARSADGLEMLISISFQWRLKPEALKGLFTILGDNLYKDEFVRFARAAVVEACSFYTAEQYFTQRAVITAKMLEVMQANFNKPQDDLMLEITGLQLREVDLPDDFDDEIANTQEQMQEVEVGKAERQEQIIIKEAAIEVAMQKVEEIIKGAKGQAARVQIQNEATIKQLMLVQQRQAEANAAILQQFANDTLPFDRRNAHLFMRVGSSMRIVGMDDGCKKNLKAMHYVSLCHCCL</sequence>
<organism evidence="2">
    <name type="scientific">Cladocopium goreaui</name>
    <dbReference type="NCBI Taxonomy" id="2562237"/>
    <lineage>
        <taxon>Eukaryota</taxon>
        <taxon>Sar</taxon>
        <taxon>Alveolata</taxon>
        <taxon>Dinophyceae</taxon>
        <taxon>Suessiales</taxon>
        <taxon>Symbiodiniaceae</taxon>
        <taxon>Cladocopium</taxon>
    </lineage>
</organism>
<dbReference type="EMBL" id="CAMXCT030001160">
    <property type="protein sequence ID" value="CAL4774688.1"/>
    <property type="molecule type" value="Genomic_DNA"/>
</dbReference>